<comment type="caution">
    <text evidence="2">The sequence shown here is derived from an EMBL/GenBank/DDBJ whole genome shotgun (WGS) entry which is preliminary data.</text>
</comment>
<evidence type="ECO:0000313" key="3">
    <source>
        <dbReference type="Proteomes" id="UP001501011"/>
    </source>
</evidence>
<keyword evidence="3" id="KW-1185">Reference proteome</keyword>
<name>A0ABP8IN48_9GAMM</name>
<proteinExistence type="predicted"/>
<dbReference type="RefSeq" id="WP_345293051.1">
    <property type="nucleotide sequence ID" value="NZ_BAABFV010000002.1"/>
</dbReference>
<dbReference type="EMBL" id="BAABFV010000002">
    <property type="protein sequence ID" value="GAA4363978.1"/>
    <property type="molecule type" value="Genomic_DNA"/>
</dbReference>
<keyword evidence="1" id="KW-1133">Transmembrane helix</keyword>
<sequence length="83" mass="9069">MKQSLLIATFTVSCLLLISFFSIDACMDAGGLWSNLGLTCEGAYSDFIPQYERTAPAFWVIVLSLSGLATFLVGKVIKSKRNK</sequence>
<protein>
    <submittedName>
        <fullName evidence="2">Uncharacterized protein</fullName>
    </submittedName>
</protein>
<gene>
    <name evidence="2" type="ORF">GCM10023151_19680</name>
</gene>
<feature type="transmembrane region" description="Helical" evidence="1">
    <location>
        <begin position="57"/>
        <end position="77"/>
    </location>
</feature>
<evidence type="ECO:0000313" key="2">
    <source>
        <dbReference type="EMBL" id="GAA4363978.1"/>
    </source>
</evidence>
<dbReference type="Proteomes" id="UP001501011">
    <property type="component" value="Unassembled WGS sequence"/>
</dbReference>
<organism evidence="2 3">
    <name type="scientific">Kangiella marina</name>
    <dbReference type="NCBI Taxonomy" id="1079178"/>
    <lineage>
        <taxon>Bacteria</taxon>
        <taxon>Pseudomonadati</taxon>
        <taxon>Pseudomonadota</taxon>
        <taxon>Gammaproteobacteria</taxon>
        <taxon>Kangiellales</taxon>
        <taxon>Kangiellaceae</taxon>
        <taxon>Kangiella</taxon>
    </lineage>
</organism>
<keyword evidence="1" id="KW-0472">Membrane</keyword>
<accession>A0ABP8IN48</accession>
<evidence type="ECO:0000256" key="1">
    <source>
        <dbReference type="SAM" id="Phobius"/>
    </source>
</evidence>
<keyword evidence="1" id="KW-0812">Transmembrane</keyword>
<reference evidence="3" key="1">
    <citation type="journal article" date="2019" name="Int. J. Syst. Evol. Microbiol.">
        <title>The Global Catalogue of Microorganisms (GCM) 10K type strain sequencing project: providing services to taxonomists for standard genome sequencing and annotation.</title>
        <authorList>
            <consortium name="The Broad Institute Genomics Platform"/>
            <consortium name="The Broad Institute Genome Sequencing Center for Infectious Disease"/>
            <person name="Wu L."/>
            <person name="Ma J."/>
        </authorList>
    </citation>
    <scope>NUCLEOTIDE SEQUENCE [LARGE SCALE GENOMIC DNA]</scope>
    <source>
        <strain evidence="3">JCM 17728</strain>
    </source>
</reference>